<gene>
    <name evidence="2" type="ORF">AMQ22_00695</name>
</gene>
<feature type="domain" description="HTH cro/C1-type" evidence="1">
    <location>
        <begin position="6"/>
        <end position="50"/>
    </location>
</feature>
<accession>A0A150J6A5</accession>
<reference evidence="2 3" key="1">
    <citation type="journal article" date="2016" name="ISME J.">
        <title>Chasing the elusive Euryarchaeota class WSA2: genomes reveal a uniquely fastidious methyl-reducing methanogen.</title>
        <authorList>
            <person name="Nobu M.K."/>
            <person name="Narihiro T."/>
            <person name="Kuroda K."/>
            <person name="Mei R."/>
            <person name="Liu W.T."/>
        </authorList>
    </citation>
    <scope>NUCLEOTIDE SEQUENCE [LARGE SCALE GENOMIC DNA]</scope>
    <source>
        <strain evidence="2">U1lsi0528_Bin055</strain>
    </source>
</reference>
<evidence type="ECO:0000259" key="1">
    <source>
        <dbReference type="PROSITE" id="PS50943"/>
    </source>
</evidence>
<dbReference type="GO" id="GO:0003677">
    <property type="term" value="F:DNA binding"/>
    <property type="evidence" value="ECO:0007669"/>
    <property type="project" value="InterPro"/>
</dbReference>
<sequence length="67" mass="7831">MKINKIKNIREVMFMMTQERFAKMIGCNTATLSRWEQGHFNPNLKNIIKIIALAKKKGFALSYEDII</sequence>
<dbReference type="SUPFAM" id="SSF47413">
    <property type="entry name" value="lambda repressor-like DNA-binding domains"/>
    <property type="match status" value="1"/>
</dbReference>
<dbReference type="InterPro" id="IPR010982">
    <property type="entry name" value="Lambda_DNA-bd_dom_sf"/>
</dbReference>
<dbReference type="Gene3D" id="1.10.260.40">
    <property type="entry name" value="lambda repressor-like DNA-binding domains"/>
    <property type="match status" value="1"/>
</dbReference>
<proteinExistence type="predicted"/>
<dbReference type="InterPro" id="IPR001387">
    <property type="entry name" value="Cro/C1-type_HTH"/>
</dbReference>
<organism evidence="2 3">
    <name type="scientific">Candidatus Methanofastidiosum methylothiophilum</name>
    <dbReference type="NCBI Taxonomy" id="1705564"/>
    <lineage>
        <taxon>Archaea</taxon>
        <taxon>Methanobacteriati</taxon>
        <taxon>Methanobacteriota</taxon>
        <taxon>Stenosarchaea group</taxon>
        <taxon>Candidatus Methanofastidiosia</taxon>
        <taxon>Candidatus Methanofastidiosales</taxon>
        <taxon>Candidatus Methanofastidiosaceae</taxon>
        <taxon>Candidatus Methanofastidiosum</taxon>
    </lineage>
</organism>
<evidence type="ECO:0000313" key="2">
    <source>
        <dbReference type="EMBL" id="KYC52645.1"/>
    </source>
</evidence>
<dbReference type="PROSITE" id="PS50943">
    <property type="entry name" value="HTH_CROC1"/>
    <property type="match status" value="1"/>
</dbReference>
<dbReference type="Proteomes" id="UP000075398">
    <property type="component" value="Unassembled WGS sequence"/>
</dbReference>
<comment type="caution">
    <text evidence="2">The sequence shown here is derived from an EMBL/GenBank/DDBJ whole genome shotgun (WGS) entry which is preliminary data.</text>
</comment>
<dbReference type="AlphaFoldDB" id="A0A150J6A5"/>
<protein>
    <submittedName>
        <fullName evidence="2">Helix-turn-helix protein</fullName>
    </submittedName>
</protein>
<dbReference type="SMART" id="SM00530">
    <property type="entry name" value="HTH_XRE"/>
    <property type="match status" value="1"/>
</dbReference>
<name>A0A150J6A5_9EURY</name>
<evidence type="ECO:0000313" key="3">
    <source>
        <dbReference type="Proteomes" id="UP000075398"/>
    </source>
</evidence>
<dbReference type="EMBL" id="LNGC01000019">
    <property type="protein sequence ID" value="KYC52645.1"/>
    <property type="molecule type" value="Genomic_DNA"/>
</dbReference>
<dbReference type="Pfam" id="PF01381">
    <property type="entry name" value="HTH_3"/>
    <property type="match status" value="1"/>
</dbReference>
<dbReference type="CDD" id="cd00093">
    <property type="entry name" value="HTH_XRE"/>
    <property type="match status" value="1"/>
</dbReference>